<comment type="similarity">
    <text evidence="2">Belongs to the prokaryotic Ku family.</text>
</comment>
<dbReference type="Pfam" id="PF02735">
    <property type="entry name" value="Ku"/>
    <property type="match status" value="1"/>
</dbReference>
<reference evidence="6 7" key="1">
    <citation type="submission" date="2019-03" db="EMBL/GenBank/DDBJ databases">
        <title>Genomic Encyclopedia of Type Strains, Phase IV (KMG-IV): sequencing the most valuable type-strain genomes for metagenomic binning, comparative biology and taxonomic classification.</title>
        <authorList>
            <person name="Goeker M."/>
        </authorList>
    </citation>
    <scope>NUCLEOTIDE SEQUENCE [LARGE SCALE GENOMIC DNA]</scope>
    <source>
        <strain evidence="6 7">DSM 25903</strain>
    </source>
</reference>
<feature type="compositionally biased region" description="Low complexity" evidence="3">
    <location>
        <begin position="260"/>
        <end position="283"/>
    </location>
</feature>
<dbReference type="InterPro" id="IPR009187">
    <property type="entry name" value="Prok_Ku"/>
</dbReference>
<evidence type="ECO:0000259" key="5">
    <source>
        <dbReference type="SMART" id="SM00559"/>
    </source>
</evidence>
<dbReference type="RefSeq" id="WP_133775032.1">
    <property type="nucleotide sequence ID" value="NZ_SNZR01000018.1"/>
</dbReference>
<comment type="function">
    <text evidence="2">With LigD forms a non-homologous end joining (NHEJ) DNA repair enzyme, which repairs dsDNA breaks with reduced fidelity. Binds linear dsDNA with 5'- and 3'- overhangs but not closed circular dsDNA nor ssDNA. Recruits and stimulates the ligase activity of LigD.</text>
</comment>
<evidence type="ECO:0000256" key="1">
    <source>
        <dbReference type="ARBA" id="ARBA00023125"/>
    </source>
</evidence>
<dbReference type="HAMAP" id="MF_01875">
    <property type="entry name" value="Prokaryotic_Ku"/>
    <property type="match status" value="1"/>
</dbReference>
<dbReference type="NCBIfam" id="TIGR02772">
    <property type="entry name" value="Ku_bact"/>
    <property type="match status" value="1"/>
</dbReference>
<keyword evidence="7" id="KW-1185">Reference proteome</keyword>
<dbReference type="AlphaFoldDB" id="A0A4R7BN28"/>
<keyword evidence="2" id="KW-0233">DNA recombination</keyword>
<dbReference type="OrthoDB" id="9780854at2"/>
<dbReference type="Gene3D" id="2.40.290.10">
    <property type="match status" value="1"/>
</dbReference>
<feature type="region of interest" description="Disordered" evidence="3">
    <location>
        <begin position="254"/>
        <end position="291"/>
    </location>
</feature>
<keyword evidence="4" id="KW-0732">Signal</keyword>
<dbReference type="PIRSF" id="PIRSF006493">
    <property type="entry name" value="Prok_Ku"/>
    <property type="match status" value="1"/>
</dbReference>
<dbReference type="EMBL" id="SNZR01000018">
    <property type="protein sequence ID" value="TDR85316.1"/>
    <property type="molecule type" value="Genomic_DNA"/>
</dbReference>
<dbReference type="Proteomes" id="UP000295122">
    <property type="component" value="Unassembled WGS sequence"/>
</dbReference>
<keyword evidence="1 2" id="KW-0238">DNA-binding</keyword>
<dbReference type="GO" id="GO:0006310">
    <property type="term" value="P:DNA recombination"/>
    <property type="evidence" value="ECO:0007669"/>
    <property type="project" value="UniProtKB-KW"/>
</dbReference>
<sequence>MALRPSWRGHLRLSLVTCPVALYTALNAAGDVHFHLINPKTNNRIRMVTTDPDTGPIERKDLVKGFEVSKDKYVLITDDEIDAVKLESTRTIDIERFVPAEEIDRTYWDHPYFLAPDGDLAQEAFAVIRDAMADAGRIALGRAVIATRERLLAVEPSGKGMMAWSLRSKDEVRNANDVFRDIKTKKPDREMVEIAGRIIAQKEAPFDPSKFVDRYEDALREMIEAKRKGREIEKVEPPESTNVIDLMAALRASLGKKGASKTTAPKSPKSGKSPGKPKTKASAGARQRKAG</sequence>
<dbReference type="PANTHER" id="PTHR41251">
    <property type="entry name" value="NON-HOMOLOGOUS END JOINING PROTEIN KU"/>
    <property type="match status" value="1"/>
</dbReference>
<evidence type="ECO:0000256" key="2">
    <source>
        <dbReference type="HAMAP-Rule" id="MF_01875"/>
    </source>
</evidence>
<comment type="caution">
    <text evidence="6">The sequence shown here is derived from an EMBL/GenBank/DDBJ whole genome shotgun (WGS) entry which is preliminary data.</text>
</comment>
<dbReference type="GO" id="GO:0003690">
    <property type="term" value="F:double-stranded DNA binding"/>
    <property type="evidence" value="ECO:0007669"/>
    <property type="project" value="UniProtKB-UniRule"/>
</dbReference>
<accession>A0A4R7BN28</accession>
<dbReference type="SMART" id="SM00559">
    <property type="entry name" value="Ku78"/>
    <property type="match status" value="1"/>
</dbReference>
<feature type="domain" description="Ku" evidence="5">
    <location>
        <begin position="54"/>
        <end position="183"/>
    </location>
</feature>
<evidence type="ECO:0000256" key="4">
    <source>
        <dbReference type="SAM" id="SignalP"/>
    </source>
</evidence>
<dbReference type="InterPro" id="IPR016194">
    <property type="entry name" value="SPOC-like_C_dom_sf"/>
</dbReference>
<dbReference type="SUPFAM" id="SSF100939">
    <property type="entry name" value="SPOC domain-like"/>
    <property type="match status" value="1"/>
</dbReference>
<name>A0A4R7BN28_9HYPH</name>
<evidence type="ECO:0000256" key="3">
    <source>
        <dbReference type="SAM" id="MobiDB-lite"/>
    </source>
</evidence>
<organism evidence="6 7">
    <name type="scientific">Enterovirga rhinocerotis</name>
    <dbReference type="NCBI Taxonomy" id="1339210"/>
    <lineage>
        <taxon>Bacteria</taxon>
        <taxon>Pseudomonadati</taxon>
        <taxon>Pseudomonadota</taxon>
        <taxon>Alphaproteobacteria</taxon>
        <taxon>Hyphomicrobiales</taxon>
        <taxon>Methylobacteriaceae</taxon>
        <taxon>Enterovirga</taxon>
    </lineage>
</organism>
<comment type="subunit">
    <text evidence="2">Homodimer. Interacts with LigD.</text>
</comment>
<evidence type="ECO:0000313" key="7">
    <source>
        <dbReference type="Proteomes" id="UP000295122"/>
    </source>
</evidence>
<keyword evidence="2" id="KW-0227">DNA damage</keyword>
<feature type="chain" id="PRO_5020906939" description="Non-homologous end joining protein Ku" evidence="4">
    <location>
        <begin position="29"/>
        <end position="291"/>
    </location>
</feature>
<dbReference type="CDD" id="cd00789">
    <property type="entry name" value="KU_like"/>
    <property type="match status" value="1"/>
</dbReference>
<dbReference type="GO" id="GO:0006303">
    <property type="term" value="P:double-strand break repair via nonhomologous end joining"/>
    <property type="evidence" value="ECO:0007669"/>
    <property type="project" value="UniProtKB-UniRule"/>
</dbReference>
<proteinExistence type="inferred from homology"/>
<dbReference type="InterPro" id="IPR006164">
    <property type="entry name" value="DNA_bd_Ku70/Ku80"/>
</dbReference>
<gene>
    <name evidence="2" type="primary">ku</name>
    <name evidence="6" type="ORF">EV668_4871</name>
</gene>
<dbReference type="PANTHER" id="PTHR41251:SF1">
    <property type="entry name" value="NON-HOMOLOGOUS END JOINING PROTEIN KU"/>
    <property type="match status" value="1"/>
</dbReference>
<protein>
    <recommendedName>
        <fullName evidence="2">Non-homologous end joining protein Ku</fullName>
    </recommendedName>
</protein>
<evidence type="ECO:0000313" key="6">
    <source>
        <dbReference type="EMBL" id="TDR85316.1"/>
    </source>
</evidence>
<keyword evidence="2" id="KW-0234">DNA repair</keyword>
<feature type="signal peptide" evidence="4">
    <location>
        <begin position="1"/>
        <end position="28"/>
    </location>
</feature>